<evidence type="ECO:0000313" key="4">
    <source>
        <dbReference type="EMBL" id="KAK2949626.1"/>
    </source>
</evidence>
<dbReference type="CDD" id="cd02981">
    <property type="entry name" value="PDI_b_family"/>
    <property type="match status" value="1"/>
</dbReference>
<accession>A0ABQ9XAR4</accession>
<dbReference type="Gene3D" id="3.40.30.10">
    <property type="entry name" value="Glutaredoxin"/>
    <property type="match status" value="2"/>
</dbReference>
<dbReference type="PROSITE" id="PS51352">
    <property type="entry name" value="THIOREDOXIN_2"/>
    <property type="match status" value="1"/>
</dbReference>
<feature type="domain" description="Thioredoxin" evidence="3">
    <location>
        <begin position="426"/>
        <end position="562"/>
    </location>
</feature>
<comment type="caution">
    <text evidence="4">The sequence shown here is derived from an EMBL/GenBank/DDBJ whole genome shotgun (WGS) entry which is preliminary data.</text>
</comment>
<dbReference type="EMBL" id="JARBJD010000153">
    <property type="protein sequence ID" value="KAK2949626.1"/>
    <property type="molecule type" value="Genomic_DNA"/>
</dbReference>
<organism evidence="4 5">
    <name type="scientific">Blattamonas nauphoetae</name>
    <dbReference type="NCBI Taxonomy" id="2049346"/>
    <lineage>
        <taxon>Eukaryota</taxon>
        <taxon>Metamonada</taxon>
        <taxon>Preaxostyla</taxon>
        <taxon>Oxymonadida</taxon>
        <taxon>Blattamonas</taxon>
    </lineage>
</organism>
<evidence type="ECO:0000313" key="5">
    <source>
        <dbReference type="Proteomes" id="UP001281761"/>
    </source>
</evidence>
<feature type="compositionally biased region" description="Basic and acidic residues" evidence="2">
    <location>
        <begin position="392"/>
        <end position="408"/>
    </location>
</feature>
<keyword evidence="5" id="KW-1185">Reference proteome</keyword>
<comment type="similarity">
    <text evidence="1">Belongs to the protein disulfide isomerase family.</text>
</comment>
<evidence type="ECO:0000256" key="1">
    <source>
        <dbReference type="ARBA" id="ARBA00006347"/>
    </source>
</evidence>
<sequence>MLDGKATEFLEHATKDGIINWLHEMLLPPVIFTESNEAGISYFDSRDAVVFGAFQSNSSAELRTLNTIAESLQSKVRFVASVNSSNPSTPNLYLHRKKDNVTIKFPTTNENSTDSNESSNWNEDSLRKWIHFGSVVPCEFLSTHTSETYLNWDGPVCYVCVDGRDESWTNPENSKQHSLHKMLKDYEKQNRTNTKEQKEPDTETDHMMTNLLLDRVSDRRFVQSAPNVTERLDIAQTYPAPKTLSPSAKDSNTTLLSSPLSLEGLQILQNDYFGDILFVVVDTHKHKTFPSILSLPVPLRTMPALSIEIPYNHTHWTLLPPGRKQNQTPVPREKRNTTLDTASPAPLTILNITTFIDSFLNNSLSPTIRSEPLPPPPHPTPQSDQNEDEEADQNHPAERKRRFFPDLQKRHPTKSTKIVGNTFSPLVYGSHQPKSTSSPDTPLEVDFANPTLTFSTDSEPDLFVMFYAPWCPFSRQAVGEWDELVRFFDSLSIPSPVNIAHFDCSLNDLPPHIAIEGYPTFVLFPAGRRTEPVQFEWNEDLEQGESEETAENTGNFVTALINFAQKTQKSNEKKETMLHQWVSFLEREATRKSEVTEYKKRWLQKFGEGNPRIPEKKRTP</sequence>
<dbReference type="InterPro" id="IPR013766">
    <property type="entry name" value="Thioredoxin_domain"/>
</dbReference>
<proteinExistence type="inferred from homology"/>
<evidence type="ECO:0000259" key="3">
    <source>
        <dbReference type="PROSITE" id="PS51352"/>
    </source>
</evidence>
<name>A0ABQ9XAR4_9EUKA</name>
<feature type="region of interest" description="Disordered" evidence="2">
    <location>
        <begin position="366"/>
        <end position="408"/>
    </location>
</feature>
<protein>
    <recommendedName>
        <fullName evidence="3">Thioredoxin domain-containing protein</fullName>
    </recommendedName>
</protein>
<reference evidence="4 5" key="1">
    <citation type="journal article" date="2022" name="bioRxiv">
        <title>Genomics of Preaxostyla Flagellates Illuminates Evolutionary Transitions and the Path Towards Mitochondrial Loss.</title>
        <authorList>
            <person name="Novak L.V.F."/>
            <person name="Treitli S.C."/>
            <person name="Pyrih J."/>
            <person name="Halakuc P."/>
            <person name="Pipaliya S.V."/>
            <person name="Vacek V."/>
            <person name="Brzon O."/>
            <person name="Soukal P."/>
            <person name="Eme L."/>
            <person name="Dacks J.B."/>
            <person name="Karnkowska A."/>
            <person name="Elias M."/>
            <person name="Hampl V."/>
        </authorList>
    </citation>
    <scope>NUCLEOTIDE SEQUENCE [LARGE SCALE GENOMIC DNA]</scope>
    <source>
        <strain evidence="4">NAU3</strain>
        <tissue evidence="4">Gut</tissue>
    </source>
</reference>
<feature type="region of interest" description="Disordered" evidence="2">
    <location>
        <begin position="318"/>
        <end position="342"/>
    </location>
</feature>
<evidence type="ECO:0000256" key="2">
    <source>
        <dbReference type="SAM" id="MobiDB-lite"/>
    </source>
</evidence>
<dbReference type="SUPFAM" id="SSF52833">
    <property type="entry name" value="Thioredoxin-like"/>
    <property type="match status" value="1"/>
</dbReference>
<dbReference type="Pfam" id="PF00085">
    <property type="entry name" value="Thioredoxin"/>
    <property type="match status" value="1"/>
</dbReference>
<dbReference type="PANTHER" id="PTHR18929">
    <property type="entry name" value="PROTEIN DISULFIDE ISOMERASE"/>
    <property type="match status" value="1"/>
</dbReference>
<dbReference type="Proteomes" id="UP001281761">
    <property type="component" value="Unassembled WGS sequence"/>
</dbReference>
<dbReference type="InterPro" id="IPR036249">
    <property type="entry name" value="Thioredoxin-like_sf"/>
</dbReference>
<gene>
    <name evidence="4" type="ORF">BLNAU_15486</name>
</gene>